<keyword evidence="21" id="KW-0175">Coiled coil</keyword>
<feature type="binding site" evidence="20">
    <location>
        <position position="457"/>
    </location>
    <ligand>
        <name>Mg(2+)</name>
        <dbReference type="ChEBI" id="CHEBI:18420"/>
    </ligand>
</feature>
<evidence type="ECO:0000256" key="15">
    <source>
        <dbReference type="ARBA" id="ARBA00022842"/>
    </source>
</evidence>
<reference evidence="25 26" key="1">
    <citation type="journal article" date="2017" name="ISME J.">
        <title>Energy and carbon metabolisms in a deep terrestrial subsurface fluid microbial community.</title>
        <authorList>
            <person name="Momper L."/>
            <person name="Jungbluth S.P."/>
            <person name="Lee M.D."/>
            <person name="Amend J.P."/>
        </authorList>
    </citation>
    <scope>NUCLEOTIDE SEQUENCE [LARGE SCALE GENOMIC DNA]</scope>
    <source>
        <strain evidence="25">SURF_5</strain>
    </source>
</reference>
<dbReference type="Gene3D" id="3.20.20.60">
    <property type="entry name" value="Phosphoenolpyruvate-binding domains"/>
    <property type="match status" value="1"/>
</dbReference>
<evidence type="ECO:0000256" key="3">
    <source>
        <dbReference type="ARBA" id="ARBA00002728"/>
    </source>
</evidence>
<dbReference type="Proteomes" id="UP000265882">
    <property type="component" value="Unassembled WGS sequence"/>
</dbReference>
<dbReference type="Gene3D" id="3.50.30.10">
    <property type="entry name" value="Phosphohistidine domain"/>
    <property type="match status" value="1"/>
</dbReference>
<keyword evidence="8 17" id="KW-0813">Transport</keyword>
<evidence type="ECO:0000259" key="24">
    <source>
        <dbReference type="Pfam" id="PF05524"/>
    </source>
</evidence>
<dbReference type="SUPFAM" id="SSF47831">
    <property type="entry name" value="Enzyme I of the PEP:sugar phosphotransferase system HPr-binding (sub)domain"/>
    <property type="match status" value="1"/>
</dbReference>
<dbReference type="InterPro" id="IPR008279">
    <property type="entry name" value="PEP-util_enz_mobile_dom"/>
</dbReference>
<keyword evidence="13 17" id="KW-0479">Metal-binding</keyword>
<evidence type="ECO:0000256" key="6">
    <source>
        <dbReference type="ARBA" id="ARBA00012232"/>
    </source>
</evidence>
<dbReference type="PANTHER" id="PTHR46244">
    <property type="entry name" value="PHOSPHOENOLPYRUVATE-PROTEIN PHOSPHOTRANSFERASE"/>
    <property type="match status" value="1"/>
</dbReference>
<protein>
    <recommendedName>
        <fullName evidence="7 17">Phosphoenolpyruvate-protein phosphotransferase</fullName>
        <ecNumber evidence="6 17">2.7.3.9</ecNumber>
    </recommendedName>
    <alternativeName>
        <fullName evidence="16 17">Phosphotransferase system, enzyme I</fullName>
    </alternativeName>
</protein>
<dbReference type="NCBIfam" id="TIGR01417">
    <property type="entry name" value="PTS_I_fam"/>
    <property type="match status" value="1"/>
</dbReference>
<dbReference type="InterPro" id="IPR000121">
    <property type="entry name" value="PEP_util_C"/>
</dbReference>
<dbReference type="InterPro" id="IPR008731">
    <property type="entry name" value="PTS_EIN"/>
</dbReference>
<feature type="binding site" evidence="19">
    <location>
        <position position="299"/>
    </location>
    <ligand>
        <name>phosphoenolpyruvate</name>
        <dbReference type="ChEBI" id="CHEBI:58702"/>
    </ligand>
</feature>
<evidence type="ECO:0000256" key="13">
    <source>
        <dbReference type="ARBA" id="ARBA00022723"/>
    </source>
</evidence>
<dbReference type="PANTHER" id="PTHR46244:SF3">
    <property type="entry name" value="PHOSPHOENOLPYRUVATE-PROTEIN PHOSPHOTRANSFERASE"/>
    <property type="match status" value="1"/>
</dbReference>
<keyword evidence="9 17" id="KW-0963">Cytoplasm</keyword>
<feature type="active site" description="Tele-phosphohistidine intermediate" evidence="18">
    <location>
        <position position="192"/>
    </location>
</feature>
<organism evidence="25 26">
    <name type="scientific">Abyssobacteria bacterium (strain SURF_5)</name>
    <dbReference type="NCBI Taxonomy" id="2093360"/>
    <lineage>
        <taxon>Bacteria</taxon>
        <taxon>Pseudomonadati</taxon>
        <taxon>Candidatus Hydrogenedentota</taxon>
        <taxon>Candidatus Abyssobacteria</taxon>
    </lineage>
</organism>
<dbReference type="Pfam" id="PF00391">
    <property type="entry name" value="PEP-utilizers"/>
    <property type="match status" value="1"/>
</dbReference>
<evidence type="ECO:0000256" key="12">
    <source>
        <dbReference type="ARBA" id="ARBA00022683"/>
    </source>
</evidence>
<evidence type="ECO:0000256" key="21">
    <source>
        <dbReference type="SAM" id="Coils"/>
    </source>
</evidence>
<dbReference type="PIRSF" id="PIRSF000732">
    <property type="entry name" value="PTS_enzyme_I"/>
    <property type="match status" value="1"/>
</dbReference>
<evidence type="ECO:0000256" key="4">
    <source>
        <dbReference type="ARBA" id="ARBA00004496"/>
    </source>
</evidence>
<feature type="domain" description="Phosphotransferase system enzyme I N-terminal" evidence="24">
    <location>
        <begin position="5"/>
        <end position="129"/>
    </location>
</feature>
<comment type="subcellular location">
    <subcellularLocation>
        <location evidence="4 17">Cytoplasm</location>
    </subcellularLocation>
</comment>
<evidence type="ECO:0000259" key="23">
    <source>
        <dbReference type="Pfam" id="PF02896"/>
    </source>
</evidence>
<comment type="function">
    <text evidence="3 17">General (non sugar-specific) component of the phosphoenolpyruvate-dependent sugar phosphotransferase system (sugar PTS). This major carbohydrate active-transport system catalyzes the phosphorylation of incoming sugar substrates concomitantly with their translocation across the cell membrane. Enzyme I transfers the phosphoryl group from phosphoenolpyruvate (PEP) to the phosphoryl carrier protein (HPr).</text>
</comment>
<comment type="caution">
    <text evidence="25">The sequence shown here is derived from an EMBL/GenBank/DDBJ whole genome shotgun (WGS) entry which is preliminary data.</text>
</comment>
<comment type="similarity">
    <text evidence="5 17">Belongs to the PEP-utilizing enzyme family.</text>
</comment>
<evidence type="ECO:0000256" key="11">
    <source>
        <dbReference type="ARBA" id="ARBA00022679"/>
    </source>
</evidence>
<keyword evidence="10 17" id="KW-0762">Sugar transport</keyword>
<feature type="coiled-coil region" evidence="21">
    <location>
        <begin position="35"/>
        <end position="62"/>
    </location>
</feature>
<dbReference type="InterPro" id="IPR024692">
    <property type="entry name" value="PTS_EI"/>
</dbReference>
<feature type="binding site" evidence="19">
    <location>
        <position position="335"/>
    </location>
    <ligand>
        <name>phosphoenolpyruvate</name>
        <dbReference type="ChEBI" id="CHEBI:58702"/>
    </ligand>
</feature>
<comment type="cofactor">
    <cofactor evidence="2 17 20">
        <name>Mg(2+)</name>
        <dbReference type="ChEBI" id="CHEBI:18420"/>
    </cofactor>
</comment>
<evidence type="ECO:0000256" key="7">
    <source>
        <dbReference type="ARBA" id="ARBA00016544"/>
    </source>
</evidence>
<dbReference type="InterPro" id="IPR036618">
    <property type="entry name" value="PtsI_HPr-bd_sf"/>
</dbReference>
<dbReference type="EMBL" id="QZKU01000053">
    <property type="protein sequence ID" value="RJP22842.1"/>
    <property type="molecule type" value="Genomic_DNA"/>
</dbReference>
<evidence type="ECO:0000256" key="10">
    <source>
        <dbReference type="ARBA" id="ARBA00022597"/>
    </source>
</evidence>
<feature type="active site" description="Proton donor" evidence="18">
    <location>
        <position position="504"/>
    </location>
</feature>
<feature type="domain" description="PEP-utilising enzyme mobile" evidence="22">
    <location>
        <begin position="156"/>
        <end position="228"/>
    </location>
</feature>
<dbReference type="Pfam" id="PF02896">
    <property type="entry name" value="PEP-utilizers_C"/>
    <property type="match status" value="1"/>
</dbReference>
<dbReference type="InterPro" id="IPR015813">
    <property type="entry name" value="Pyrv/PenolPyrv_kinase-like_dom"/>
</dbReference>
<evidence type="ECO:0000256" key="19">
    <source>
        <dbReference type="PIRSR" id="PIRSR000732-2"/>
    </source>
</evidence>
<keyword evidence="14 17" id="KW-0418">Kinase</keyword>
<evidence type="ECO:0000259" key="22">
    <source>
        <dbReference type="Pfam" id="PF00391"/>
    </source>
</evidence>
<dbReference type="GO" id="GO:0009401">
    <property type="term" value="P:phosphoenolpyruvate-dependent sugar phosphotransferase system"/>
    <property type="evidence" value="ECO:0007669"/>
    <property type="project" value="UniProtKB-KW"/>
</dbReference>
<keyword evidence="25" id="KW-0670">Pyruvate</keyword>
<evidence type="ECO:0000256" key="1">
    <source>
        <dbReference type="ARBA" id="ARBA00000683"/>
    </source>
</evidence>
<dbReference type="EC" id="2.7.3.9" evidence="6 17"/>
<accession>A0A3A4NUY3</accession>
<dbReference type="GO" id="GO:0016301">
    <property type="term" value="F:kinase activity"/>
    <property type="evidence" value="ECO:0007669"/>
    <property type="project" value="UniProtKB-KW"/>
</dbReference>
<dbReference type="SUPFAM" id="SSF52009">
    <property type="entry name" value="Phosphohistidine domain"/>
    <property type="match status" value="1"/>
</dbReference>
<sequence>MKKLNGIGASPGIVIGKAFVISSEGFQIISRDLSEDEVEREIERFQQAISESKQEILSIKRQFGQDSNEPGLAEIFDTHVHLLEDVLLMGETIEHIRRERKNAEHVFARTVQALEEKFNSVDDEYFRQRVHDIQDVSGRILRKLLGKERRTLANLREKAILITRNLTPAETASMDRRNVLAFATDFGGRTSHASIMAKALGIPAVVGLQNITAQVRNDDVLIIDGQHGIAIIDPDEQTLNEYQMRRERVLESERLLAQLRHLPAQTLDGVTVVLSANIDLPEEVERAMEHGAEGVGLLRSEFLYLNRTLPPDEDEQVEAYAKVVKAVAPNSVIIRTLDLGGDKVPGHFPYHEANPFMGCRAIRLCLNHPEIFKPQLRAILRAGAAGNVKLLFPMITGLNELRQAKQILDEVKQELRAEGAAFNENTPVGVMIETPSAGIIADLLAPEVDFFSIGSNDLIQYMLAIDRVNERIAHLYEPTHPAVLRMLKSIIDASERAGVELSICGEIAGDLPLALVLLGFGIRKFSMAATIIPEVKKLIRSISFGDVKNMAHRLLTFSTPDEVRSEIQRSMAKLVTNYSDYELFVSRT</sequence>
<evidence type="ECO:0000256" key="8">
    <source>
        <dbReference type="ARBA" id="ARBA00022448"/>
    </source>
</evidence>
<feature type="binding site" evidence="20">
    <location>
        <position position="433"/>
    </location>
    <ligand>
        <name>Mg(2+)</name>
        <dbReference type="ChEBI" id="CHEBI:18420"/>
    </ligand>
</feature>
<evidence type="ECO:0000256" key="20">
    <source>
        <dbReference type="PIRSR" id="PIRSR000732-3"/>
    </source>
</evidence>
<dbReference type="Gene3D" id="1.10.274.10">
    <property type="entry name" value="PtsI, HPr-binding domain"/>
    <property type="match status" value="1"/>
</dbReference>
<evidence type="ECO:0000256" key="5">
    <source>
        <dbReference type="ARBA" id="ARBA00007837"/>
    </source>
</evidence>
<dbReference type="InterPro" id="IPR050499">
    <property type="entry name" value="PEP-utilizing_PTS_enzyme"/>
</dbReference>
<dbReference type="AlphaFoldDB" id="A0A3A4NUY3"/>
<keyword evidence="12 17" id="KW-0598">Phosphotransferase system</keyword>
<evidence type="ECO:0000256" key="17">
    <source>
        <dbReference type="PIRNR" id="PIRNR000732"/>
    </source>
</evidence>
<name>A0A3A4NUY3_ABYX5</name>
<evidence type="ECO:0000313" key="25">
    <source>
        <dbReference type="EMBL" id="RJP22842.1"/>
    </source>
</evidence>
<keyword evidence="11 17" id="KW-0808">Transferase</keyword>
<proteinExistence type="inferred from homology"/>
<evidence type="ECO:0000256" key="14">
    <source>
        <dbReference type="ARBA" id="ARBA00022777"/>
    </source>
</evidence>
<dbReference type="GO" id="GO:0008965">
    <property type="term" value="F:phosphoenolpyruvate-protein phosphotransferase activity"/>
    <property type="evidence" value="ECO:0007669"/>
    <property type="project" value="UniProtKB-EC"/>
</dbReference>
<gene>
    <name evidence="25" type="primary">ptsP</name>
    <name evidence="25" type="ORF">C4520_07395</name>
</gene>
<feature type="binding site" evidence="19">
    <location>
        <position position="467"/>
    </location>
    <ligand>
        <name>phosphoenolpyruvate</name>
        <dbReference type="ChEBI" id="CHEBI:58702"/>
    </ligand>
</feature>
<dbReference type="InterPro" id="IPR006318">
    <property type="entry name" value="PTS_EI-like"/>
</dbReference>
<dbReference type="SUPFAM" id="SSF51621">
    <property type="entry name" value="Phosphoenolpyruvate/pyruvate domain"/>
    <property type="match status" value="1"/>
</dbReference>
<evidence type="ECO:0000256" key="18">
    <source>
        <dbReference type="PIRSR" id="PIRSR000732-1"/>
    </source>
</evidence>
<evidence type="ECO:0000256" key="9">
    <source>
        <dbReference type="ARBA" id="ARBA00022490"/>
    </source>
</evidence>
<feature type="domain" description="PEP-utilising enzyme C-terminal" evidence="23">
    <location>
        <begin position="256"/>
        <end position="542"/>
    </location>
</feature>
<evidence type="ECO:0000313" key="26">
    <source>
        <dbReference type="Proteomes" id="UP000265882"/>
    </source>
</evidence>
<keyword evidence="15 17" id="KW-0460">Magnesium</keyword>
<dbReference type="InterPro" id="IPR040442">
    <property type="entry name" value="Pyrv_kinase-like_dom_sf"/>
</dbReference>
<dbReference type="InterPro" id="IPR036637">
    <property type="entry name" value="Phosphohistidine_dom_sf"/>
</dbReference>
<dbReference type="Pfam" id="PF05524">
    <property type="entry name" value="PEP-utilisers_N"/>
    <property type="match status" value="1"/>
</dbReference>
<dbReference type="GO" id="GO:0046872">
    <property type="term" value="F:metal ion binding"/>
    <property type="evidence" value="ECO:0007669"/>
    <property type="project" value="UniProtKB-KW"/>
</dbReference>
<evidence type="ECO:0000256" key="2">
    <source>
        <dbReference type="ARBA" id="ARBA00001946"/>
    </source>
</evidence>
<evidence type="ECO:0000256" key="16">
    <source>
        <dbReference type="ARBA" id="ARBA00033235"/>
    </source>
</evidence>
<comment type="catalytic activity">
    <reaction evidence="1 17">
        <text>L-histidyl-[protein] + phosphoenolpyruvate = N(pros)-phospho-L-histidyl-[protein] + pyruvate</text>
        <dbReference type="Rhea" id="RHEA:23880"/>
        <dbReference type="Rhea" id="RHEA-COMP:9745"/>
        <dbReference type="Rhea" id="RHEA-COMP:9746"/>
        <dbReference type="ChEBI" id="CHEBI:15361"/>
        <dbReference type="ChEBI" id="CHEBI:29979"/>
        <dbReference type="ChEBI" id="CHEBI:58702"/>
        <dbReference type="ChEBI" id="CHEBI:64837"/>
        <dbReference type="EC" id="2.7.3.9"/>
    </reaction>
</comment>
<feature type="binding site" evidence="19">
    <location>
        <begin position="456"/>
        <end position="457"/>
    </location>
    <ligand>
        <name>phosphoenolpyruvate</name>
        <dbReference type="ChEBI" id="CHEBI:58702"/>
    </ligand>
</feature>
<dbReference type="PRINTS" id="PR01736">
    <property type="entry name" value="PHPHTRNFRASE"/>
</dbReference>
<dbReference type="GO" id="GO:0005737">
    <property type="term" value="C:cytoplasm"/>
    <property type="evidence" value="ECO:0007669"/>
    <property type="project" value="UniProtKB-SubCell"/>
</dbReference>